<reference evidence="3 4" key="1">
    <citation type="submission" date="2020-06" db="EMBL/GenBank/DDBJ databases">
        <title>Genome mining for natural products.</title>
        <authorList>
            <person name="Zhang B."/>
            <person name="Shi J."/>
            <person name="Ge H."/>
        </authorList>
    </citation>
    <scope>NUCLEOTIDE SEQUENCE [LARGE SCALE GENOMIC DNA]</scope>
    <source>
        <strain evidence="3 4">NA00687</strain>
    </source>
</reference>
<evidence type="ECO:0000256" key="2">
    <source>
        <dbReference type="SAM" id="Phobius"/>
    </source>
</evidence>
<organism evidence="3 4">
    <name type="scientific">Streptomyces buecherae</name>
    <dbReference type="NCBI Taxonomy" id="2763006"/>
    <lineage>
        <taxon>Bacteria</taxon>
        <taxon>Bacillati</taxon>
        <taxon>Actinomycetota</taxon>
        <taxon>Actinomycetes</taxon>
        <taxon>Kitasatosporales</taxon>
        <taxon>Streptomycetaceae</taxon>
        <taxon>Streptomyces</taxon>
    </lineage>
</organism>
<sequence length="105" mass="11555">MNYLGASCRRCVRRTVIPEKQNGIRKVENAGLPAWLLILLGLALSLGLRQVLGYEYWLVLLTTVAASLALGGADQAIRRVARNHRRRGNTTRTPDADSRATNDGI</sequence>
<accession>A0A7H8N2G8</accession>
<gene>
    <name evidence="3" type="ORF">HUT08_18985</name>
</gene>
<dbReference type="RefSeq" id="WP_176159885.1">
    <property type="nucleotide sequence ID" value="NZ_CP054929.1"/>
</dbReference>
<feature type="region of interest" description="Disordered" evidence="1">
    <location>
        <begin position="81"/>
        <end position="105"/>
    </location>
</feature>
<dbReference type="Proteomes" id="UP000509303">
    <property type="component" value="Chromosome"/>
</dbReference>
<name>A0A7H8N2G8_9ACTN</name>
<evidence type="ECO:0000313" key="4">
    <source>
        <dbReference type="Proteomes" id="UP000509303"/>
    </source>
</evidence>
<evidence type="ECO:0000313" key="3">
    <source>
        <dbReference type="EMBL" id="QKW48188.1"/>
    </source>
</evidence>
<proteinExistence type="predicted"/>
<feature type="transmembrane region" description="Helical" evidence="2">
    <location>
        <begin position="30"/>
        <end position="48"/>
    </location>
</feature>
<keyword evidence="2" id="KW-1133">Transmembrane helix</keyword>
<feature type="transmembrane region" description="Helical" evidence="2">
    <location>
        <begin position="54"/>
        <end position="77"/>
    </location>
</feature>
<keyword evidence="2" id="KW-0812">Transmembrane</keyword>
<keyword evidence="2" id="KW-0472">Membrane</keyword>
<evidence type="ECO:0000256" key="1">
    <source>
        <dbReference type="SAM" id="MobiDB-lite"/>
    </source>
</evidence>
<dbReference type="EMBL" id="CP054929">
    <property type="protein sequence ID" value="QKW48188.1"/>
    <property type="molecule type" value="Genomic_DNA"/>
</dbReference>
<dbReference type="AlphaFoldDB" id="A0A7H8N2G8"/>
<protein>
    <submittedName>
        <fullName evidence="3">Uncharacterized protein</fullName>
    </submittedName>
</protein>
<keyword evidence="4" id="KW-1185">Reference proteome</keyword>
<feature type="compositionally biased region" description="Basic and acidic residues" evidence="1">
    <location>
        <begin position="94"/>
        <end position="105"/>
    </location>
</feature>